<accession>A0A3P1UW49</accession>
<dbReference type="EMBL" id="RQZC01000021">
    <property type="protein sequence ID" value="RRD26209.1"/>
    <property type="molecule type" value="Genomic_DNA"/>
</dbReference>
<dbReference type="Proteomes" id="UP000271272">
    <property type="component" value="Unassembled WGS sequence"/>
</dbReference>
<keyword evidence="2" id="KW-1185">Reference proteome</keyword>
<organism evidence="1 2">
    <name type="scientific">Actinomyces bowdenii</name>
    <dbReference type="NCBI Taxonomy" id="131109"/>
    <lineage>
        <taxon>Bacteria</taxon>
        <taxon>Bacillati</taxon>
        <taxon>Actinomycetota</taxon>
        <taxon>Actinomycetes</taxon>
        <taxon>Actinomycetales</taxon>
        <taxon>Actinomycetaceae</taxon>
        <taxon>Actinomyces</taxon>
    </lineage>
</organism>
<evidence type="ECO:0000313" key="1">
    <source>
        <dbReference type="EMBL" id="RRD26209.1"/>
    </source>
</evidence>
<protein>
    <submittedName>
        <fullName evidence="1">Uncharacterized protein</fullName>
    </submittedName>
</protein>
<comment type="caution">
    <text evidence="1">The sequence shown here is derived from an EMBL/GenBank/DDBJ whole genome shotgun (WGS) entry which is preliminary data.</text>
</comment>
<dbReference type="AlphaFoldDB" id="A0A3P1UW49"/>
<gene>
    <name evidence="1" type="ORF">EII10_10160</name>
</gene>
<proteinExistence type="predicted"/>
<evidence type="ECO:0000313" key="2">
    <source>
        <dbReference type="Proteomes" id="UP000271272"/>
    </source>
</evidence>
<sequence>MALLIHTVGDADLGLNILNINEGQRDQLREQRTEALKKMLDQIDGDETKIDLLVQALFRLDYGDGHSNDRFTTTPLAQICEALKEESETGATCPKAERPVHILLLASMEGKMQTAPLARVLHEILSRPSVRSSIRHRYKIVVNTDMMNGGLNERDMLDKFSGILAKEKEKGLTDGVIVNAMSGSTTMMVAALGAADQSGLPWRLMLTPERGKSTATQVKQHQLSDNAEFKWLCSLGLLHDATVWAEGKGKDELVTEEIRDYAGIAERLSDAIDEGSLRKLACLWLMRADNSAGLAVRAWVQAHYEMLLEQENRSRAEPWSSVFMPSSNGRTPTLGEAIGKIEQQIKDGSPTSSAGSWLLTRAALNTIGNSAVHDAAVPTLAALEEARSIPELAAGAPPWMSWPAERPILYLYACGLGGHSKKKPIAERVLLQPPQQELLQAVPAGMLTDEPPLPIVLRLLHSSHPDSRNGARRERDIAINAVRDKRWRLFENDRPAIQAVEYRPAGGEDAGQAAILQAARTETALVLAQLQPSAVVIVGTGSKGVVLGALQEAQQWCAIHAAPLFLQTFIDSDNDMDDSTSQFHRIAMHTGIEKALRNAAAASLRSLNLLSAVRVLSAGDYKMTILAQGCDTLRQEYANAVTADNLDEHAGVVLGVLETIVDLWTEAQDDWETRIRLMVAAAEITRCKKKSDKKTISLLAKSATILEDKEIRKRREADSRCAVDNLTLSDLQRLLYMIRNNLVILHGSGTIDKSMDRGFDDAQVEREDMSYPDLLRKVIDRIKMDAQDLQTQDCSSDTPVLIDSDWMSRFKSLQDGVDAWVSSGEVEGDENFFQKD</sequence>
<name>A0A3P1UW49_9ACTO</name>
<dbReference type="RefSeq" id="WP_124934393.1">
    <property type="nucleotide sequence ID" value="NZ_RQZC01000021.1"/>
</dbReference>
<reference evidence="1 2" key="1">
    <citation type="submission" date="2018-11" db="EMBL/GenBank/DDBJ databases">
        <title>Genomes From Bacteria Associated with the Canine Oral Cavity: a Test Case for Automated Genome-Based Taxonomic Assignment.</title>
        <authorList>
            <person name="Coil D.A."/>
            <person name="Jospin G."/>
            <person name="Darling A.E."/>
            <person name="Wallis C."/>
            <person name="Davis I.J."/>
            <person name="Harris S."/>
            <person name="Eisen J.A."/>
            <person name="Holcombe L.J."/>
            <person name="O'Flynn C."/>
        </authorList>
    </citation>
    <scope>NUCLEOTIDE SEQUENCE [LARGE SCALE GENOMIC DNA]</scope>
    <source>
        <strain evidence="1 2">OH5050</strain>
    </source>
</reference>
<dbReference type="OrthoDB" id="3253369at2"/>